<dbReference type="GO" id="GO:0005886">
    <property type="term" value="C:plasma membrane"/>
    <property type="evidence" value="ECO:0007669"/>
    <property type="project" value="UniProtKB-SubCell"/>
</dbReference>
<dbReference type="PANTHER" id="PTHR43744">
    <property type="entry name" value="ABC TRANSPORTER PERMEASE PROTEIN MG189-RELATED-RELATED"/>
    <property type="match status" value="1"/>
</dbReference>
<feature type="domain" description="ABC transmembrane type-1" evidence="8">
    <location>
        <begin position="76"/>
        <end position="266"/>
    </location>
</feature>
<feature type="transmembrane region" description="Helical" evidence="7">
    <location>
        <begin position="21"/>
        <end position="40"/>
    </location>
</feature>
<dbReference type="EMBL" id="QYBC01000002">
    <property type="protein sequence ID" value="RYB07195.1"/>
    <property type="molecule type" value="Genomic_DNA"/>
</dbReference>
<dbReference type="RefSeq" id="WP_129217794.1">
    <property type="nucleotide sequence ID" value="NZ_QYBC01000002.1"/>
</dbReference>
<keyword evidence="6 7" id="KW-0472">Membrane</keyword>
<reference evidence="9 10" key="2">
    <citation type="submission" date="2019-02" db="EMBL/GenBank/DDBJ databases">
        <title>'Lichenibacterium ramalinii' gen. nov. sp. nov., 'Lichenibacterium minor' gen. nov. sp. nov.</title>
        <authorList>
            <person name="Pankratov T."/>
        </authorList>
    </citation>
    <scope>NUCLEOTIDE SEQUENCE [LARGE SCALE GENOMIC DNA]</scope>
    <source>
        <strain evidence="9 10">RmlP001</strain>
    </source>
</reference>
<dbReference type="InterPro" id="IPR000515">
    <property type="entry name" value="MetI-like"/>
</dbReference>
<evidence type="ECO:0000313" key="9">
    <source>
        <dbReference type="EMBL" id="RYB07195.1"/>
    </source>
</evidence>
<evidence type="ECO:0000256" key="6">
    <source>
        <dbReference type="ARBA" id="ARBA00023136"/>
    </source>
</evidence>
<proteinExistence type="inferred from homology"/>
<keyword evidence="10" id="KW-1185">Reference proteome</keyword>
<name>A0A4Q2RJF4_9HYPH</name>
<protein>
    <submittedName>
        <fullName evidence="9">Carbohydrate ABC transporter permease</fullName>
    </submittedName>
</protein>
<dbReference type="GO" id="GO:0055085">
    <property type="term" value="P:transmembrane transport"/>
    <property type="evidence" value="ECO:0007669"/>
    <property type="project" value="InterPro"/>
</dbReference>
<dbReference type="Pfam" id="PF00528">
    <property type="entry name" value="BPD_transp_1"/>
    <property type="match status" value="1"/>
</dbReference>
<dbReference type="SUPFAM" id="SSF161098">
    <property type="entry name" value="MetI-like"/>
    <property type="match status" value="1"/>
</dbReference>
<dbReference type="Proteomes" id="UP000289411">
    <property type="component" value="Unassembled WGS sequence"/>
</dbReference>
<keyword evidence="3" id="KW-1003">Cell membrane</keyword>
<keyword evidence="4 7" id="KW-0812">Transmembrane</keyword>
<reference evidence="9 10" key="1">
    <citation type="submission" date="2018-09" db="EMBL/GenBank/DDBJ databases">
        <authorList>
            <person name="Grouzdev D.S."/>
            <person name="Krutkina M.S."/>
        </authorList>
    </citation>
    <scope>NUCLEOTIDE SEQUENCE [LARGE SCALE GENOMIC DNA]</scope>
    <source>
        <strain evidence="9 10">RmlP001</strain>
    </source>
</reference>
<sequence length="280" mass="30214">MRAAALPAARRAAGLVPSLEALGAWLLGLVWALPLLYSLWTAFHPAAYETHFTLGAPVTLANFAAARQAAPFARYLFNTALLISFILAGQMVVSTLAAFAFARFTFRGRTLAFYAVLLQLMILPEALMVENYRTVAALGLVDTIPAIGLPYLASGFGIFLLRQAFLTVPRELDDAARVEGAGPLGLLWRVYLPVSRATLVAYGLVSVSYHWNNLLWPLIVTNSVGTRPITVGLLIFASPDQGVSWALVAASSLMSAAPLLVGFLLFQRAFVQSFMRAGIK</sequence>
<keyword evidence="2 7" id="KW-0813">Transport</keyword>
<comment type="caution">
    <text evidence="9">The sequence shown here is derived from an EMBL/GenBank/DDBJ whole genome shotgun (WGS) entry which is preliminary data.</text>
</comment>
<evidence type="ECO:0000256" key="1">
    <source>
        <dbReference type="ARBA" id="ARBA00004651"/>
    </source>
</evidence>
<dbReference type="InterPro" id="IPR035906">
    <property type="entry name" value="MetI-like_sf"/>
</dbReference>
<comment type="subcellular location">
    <subcellularLocation>
        <location evidence="1 7">Cell membrane</location>
        <topology evidence="1 7">Multi-pass membrane protein</topology>
    </subcellularLocation>
</comment>
<feature type="transmembrane region" description="Helical" evidence="7">
    <location>
        <begin position="111"/>
        <end position="129"/>
    </location>
</feature>
<feature type="transmembrane region" description="Helical" evidence="7">
    <location>
        <begin position="135"/>
        <end position="161"/>
    </location>
</feature>
<feature type="transmembrane region" description="Helical" evidence="7">
    <location>
        <begin position="75"/>
        <end position="99"/>
    </location>
</feature>
<dbReference type="Gene3D" id="1.10.3720.10">
    <property type="entry name" value="MetI-like"/>
    <property type="match status" value="1"/>
</dbReference>
<organism evidence="9 10">
    <name type="scientific">Lichenibacterium ramalinae</name>
    <dbReference type="NCBI Taxonomy" id="2316527"/>
    <lineage>
        <taxon>Bacteria</taxon>
        <taxon>Pseudomonadati</taxon>
        <taxon>Pseudomonadota</taxon>
        <taxon>Alphaproteobacteria</taxon>
        <taxon>Hyphomicrobiales</taxon>
        <taxon>Lichenihabitantaceae</taxon>
        <taxon>Lichenibacterium</taxon>
    </lineage>
</organism>
<evidence type="ECO:0000256" key="7">
    <source>
        <dbReference type="RuleBase" id="RU363032"/>
    </source>
</evidence>
<keyword evidence="5 7" id="KW-1133">Transmembrane helix</keyword>
<evidence type="ECO:0000256" key="5">
    <source>
        <dbReference type="ARBA" id="ARBA00022989"/>
    </source>
</evidence>
<feature type="transmembrane region" description="Helical" evidence="7">
    <location>
        <begin position="243"/>
        <end position="266"/>
    </location>
</feature>
<accession>A0A4Q2RJF4</accession>
<evidence type="ECO:0000313" key="10">
    <source>
        <dbReference type="Proteomes" id="UP000289411"/>
    </source>
</evidence>
<dbReference type="OrthoDB" id="9815445at2"/>
<evidence type="ECO:0000256" key="2">
    <source>
        <dbReference type="ARBA" id="ARBA00022448"/>
    </source>
</evidence>
<evidence type="ECO:0000256" key="4">
    <source>
        <dbReference type="ARBA" id="ARBA00022692"/>
    </source>
</evidence>
<gene>
    <name evidence="9" type="ORF">D3272_03800</name>
</gene>
<dbReference type="CDD" id="cd06261">
    <property type="entry name" value="TM_PBP2"/>
    <property type="match status" value="1"/>
</dbReference>
<comment type="similarity">
    <text evidence="7">Belongs to the binding-protein-dependent transport system permease family.</text>
</comment>
<evidence type="ECO:0000259" key="8">
    <source>
        <dbReference type="PROSITE" id="PS50928"/>
    </source>
</evidence>
<dbReference type="AlphaFoldDB" id="A0A4Q2RJF4"/>
<evidence type="ECO:0000256" key="3">
    <source>
        <dbReference type="ARBA" id="ARBA00022475"/>
    </source>
</evidence>
<dbReference type="PROSITE" id="PS50928">
    <property type="entry name" value="ABC_TM1"/>
    <property type="match status" value="1"/>
</dbReference>
<dbReference type="PANTHER" id="PTHR43744:SF3">
    <property type="entry name" value="LACTOSE TRANSPORT SYSTEM PERMEASE PROTEIN LACG"/>
    <property type="match status" value="1"/>
</dbReference>